<evidence type="ECO:0000313" key="2">
    <source>
        <dbReference type="EMBL" id="GGK09133.1"/>
    </source>
</evidence>
<gene>
    <name evidence="2" type="ORF">GCM10007063_34470</name>
</gene>
<proteinExistence type="predicted"/>
<reference evidence="2" key="2">
    <citation type="submission" date="2020-09" db="EMBL/GenBank/DDBJ databases">
        <authorList>
            <person name="Sun Q."/>
            <person name="Ohkuma M."/>
        </authorList>
    </citation>
    <scope>NUCLEOTIDE SEQUENCE</scope>
    <source>
        <strain evidence="2">JCM 12580</strain>
    </source>
</reference>
<protein>
    <recommendedName>
        <fullName evidence="1">Quinate/shikimate 5-dehydrogenase/glutamyl-tRNA reductase domain-containing protein</fullName>
    </recommendedName>
</protein>
<evidence type="ECO:0000313" key="3">
    <source>
        <dbReference type="Proteomes" id="UP000658382"/>
    </source>
</evidence>
<dbReference type="InterPro" id="IPR036291">
    <property type="entry name" value="NAD(P)-bd_dom_sf"/>
</dbReference>
<dbReference type="EMBL" id="BMNQ01000098">
    <property type="protein sequence ID" value="GGK09133.1"/>
    <property type="molecule type" value="Genomic_DNA"/>
</dbReference>
<dbReference type="AlphaFoldDB" id="A0A917V1J7"/>
<dbReference type="SUPFAM" id="SSF51735">
    <property type="entry name" value="NAD(P)-binding Rossmann-fold domains"/>
    <property type="match status" value="1"/>
</dbReference>
<name>A0A917V1J7_9BACI</name>
<accession>A0A917V1J7</accession>
<reference evidence="2" key="1">
    <citation type="journal article" date="2014" name="Int. J. Syst. Evol. Microbiol.">
        <title>Complete genome sequence of Corynebacterium casei LMG S-19264T (=DSM 44701T), isolated from a smear-ripened cheese.</title>
        <authorList>
            <consortium name="US DOE Joint Genome Institute (JGI-PGF)"/>
            <person name="Walter F."/>
            <person name="Albersmeier A."/>
            <person name="Kalinowski J."/>
            <person name="Ruckert C."/>
        </authorList>
    </citation>
    <scope>NUCLEOTIDE SEQUENCE</scope>
    <source>
        <strain evidence="2">JCM 12580</strain>
    </source>
</reference>
<organism evidence="2 3">
    <name type="scientific">Lentibacillus kapialis</name>
    <dbReference type="NCBI Taxonomy" id="340214"/>
    <lineage>
        <taxon>Bacteria</taxon>
        <taxon>Bacillati</taxon>
        <taxon>Bacillota</taxon>
        <taxon>Bacilli</taxon>
        <taxon>Bacillales</taxon>
        <taxon>Bacillaceae</taxon>
        <taxon>Lentibacillus</taxon>
    </lineage>
</organism>
<dbReference type="InterPro" id="IPR006151">
    <property type="entry name" value="Shikm_DH/Glu-tRNA_Rdtase"/>
</dbReference>
<dbReference type="Proteomes" id="UP000658382">
    <property type="component" value="Unassembled WGS sequence"/>
</dbReference>
<comment type="caution">
    <text evidence="2">The sequence shown here is derived from an EMBL/GenBank/DDBJ whole genome shotgun (WGS) entry which is preliminary data.</text>
</comment>
<dbReference type="Gene3D" id="3.40.50.720">
    <property type="entry name" value="NAD(P)-binding Rossmann-like Domain"/>
    <property type="match status" value="1"/>
</dbReference>
<sequence length="339" mass="37997">MIKLEIIEQFQQELDYLNNQKHSSIMISTTAKHALSFRVLPRRSILNTAMSCFMINDAKLLKKALLFFDGLVDYIYIDIEQKQDLNLFEIARSIVKKSNLTTVKPNDNTLESCDMLIRNHLKDDLLNKDIAVVGTGNLASKLATRLTERQANVYIMGRTNEKEKTVTEALNLFLPKHTSEVKPFEEIQSKKKVDIIVSFLSGQMSKEDRLLSLIDEDTFVIDGGINNFSSSFIQRMLSANVKVTRLDTRIALPYQMLLEHDYTQSFFNEVFGHATINDVLVAAGGYIGGEGTVVVDNLKQPNQVIGIADGSGGVKANEQLSEADRNSIRKIEKAISTSS</sequence>
<dbReference type="Pfam" id="PF01488">
    <property type="entry name" value="Shikimate_DH"/>
    <property type="match status" value="1"/>
</dbReference>
<keyword evidence="3" id="KW-1185">Reference proteome</keyword>
<feature type="domain" description="Quinate/shikimate 5-dehydrogenase/glutamyl-tRNA reductase" evidence="1">
    <location>
        <begin position="123"/>
        <end position="199"/>
    </location>
</feature>
<evidence type="ECO:0000259" key="1">
    <source>
        <dbReference type="Pfam" id="PF01488"/>
    </source>
</evidence>